<proteinExistence type="predicted"/>
<evidence type="ECO:0000313" key="2">
    <source>
        <dbReference type="Proteomes" id="UP001179952"/>
    </source>
</evidence>
<reference evidence="1" key="1">
    <citation type="journal article" date="2023" name="Nat. Commun.">
        <title>Diploid and tetraploid genomes of Acorus and the evolution of monocots.</title>
        <authorList>
            <person name="Ma L."/>
            <person name="Liu K.W."/>
            <person name="Li Z."/>
            <person name="Hsiao Y.Y."/>
            <person name="Qi Y."/>
            <person name="Fu T."/>
            <person name="Tang G.D."/>
            <person name="Zhang D."/>
            <person name="Sun W.H."/>
            <person name="Liu D.K."/>
            <person name="Li Y."/>
            <person name="Chen G.Z."/>
            <person name="Liu X.D."/>
            <person name="Liao X.Y."/>
            <person name="Jiang Y.T."/>
            <person name="Yu X."/>
            <person name="Hao Y."/>
            <person name="Huang J."/>
            <person name="Zhao X.W."/>
            <person name="Ke S."/>
            <person name="Chen Y.Y."/>
            <person name="Wu W.L."/>
            <person name="Hsu J.L."/>
            <person name="Lin Y.F."/>
            <person name="Huang M.D."/>
            <person name="Li C.Y."/>
            <person name="Huang L."/>
            <person name="Wang Z.W."/>
            <person name="Zhao X."/>
            <person name="Zhong W.Y."/>
            <person name="Peng D.H."/>
            <person name="Ahmad S."/>
            <person name="Lan S."/>
            <person name="Zhang J.S."/>
            <person name="Tsai W.C."/>
            <person name="Van de Peer Y."/>
            <person name="Liu Z.J."/>
        </authorList>
    </citation>
    <scope>NUCLEOTIDE SEQUENCE</scope>
    <source>
        <strain evidence="1">SCP</strain>
    </source>
</reference>
<dbReference type="EMBL" id="JAUJYN010000002">
    <property type="protein sequence ID" value="KAK1278214.1"/>
    <property type="molecule type" value="Genomic_DNA"/>
</dbReference>
<gene>
    <name evidence="1" type="ORF">QJS04_geneDACA020878</name>
</gene>
<dbReference type="Proteomes" id="UP001179952">
    <property type="component" value="Unassembled WGS sequence"/>
</dbReference>
<sequence length="108" mass="12480">MVAKASNFVCLNGQQANRGELYIAKRFGRLIALLIVDVQVFEGWCNSYLIGHDYKDIQVVQDGKNFKSCKEIFIRNTFALIPCFLFTFTMHEYCSKLSQSHKKSLRSF</sequence>
<dbReference type="AlphaFoldDB" id="A0AAV9BQ37"/>
<reference evidence="1" key="2">
    <citation type="submission" date="2023-06" db="EMBL/GenBank/DDBJ databases">
        <authorList>
            <person name="Ma L."/>
            <person name="Liu K.-W."/>
            <person name="Li Z."/>
            <person name="Hsiao Y.-Y."/>
            <person name="Qi Y."/>
            <person name="Fu T."/>
            <person name="Tang G."/>
            <person name="Zhang D."/>
            <person name="Sun W.-H."/>
            <person name="Liu D.-K."/>
            <person name="Li Y."/>
            <person name="Chen G.-Z."/>
            <person name="Liu X.-D."/>
            <person name="Liao X.-Y."/>
            <person name="Jiang Y.-T."/>
            <person name="Yu X."/>
            <person name="Hao Y."/>
            <person name="Huang J."/>
            <person name="Zhao X.-W."/>
            <person name="Ke S."/>
            <person name="Chen Y.-Y."/>
            <person name="Wu W.-L."/>
            <person name="Hsu J.-L."/>
            <person name="Lin Y.-F."/>
            <person name="Huang M.-D."/>
            <person name="Li C.-Y."/>
            <person name="Huang L."/>
            <person name="Wang Z.-W."/>
            <person name="Zhao X."/>
            <person name="Zhong W.-Y."/>
            <person name="Peng D.-H."/>
            <person name="Ahmad S."/>
            <person name="Lan S."/>
            <person name="Zhang J.-S."/>
            <person name="Tsai W.-C."/>
            <person name="Van De Peer Y."/>
            <person name="Liu Z.-J."/>
        </authorList>
    </citation>
    <scope>NUCLEOTIDE SEQUENCE</scope>
    <source>
        <strain evidence="1">SCP</strain>
        <tissue evidence="1">Leaves</tissue>
    </source>
</reference>
<evidence type="ECO:0000313" key="1">
    <source>
        <dbReference type="EMBL" id="KAK1278214.1"/>
    </source>
</evidence>
<keyword evidence="2" id="KW-1185">Reference proteome</keyword>
<protein>
    <submittedName>
        <fullName evidence="1">Uncharacterized protein</fullName>
    </submittedName>
</protein>
<organism evidence="1 2">
    <name type="scientific">Acorus gramineus</name>
    <name type="common">Dwarf sweet flag</name>
    <dbReference type="NCBI Taxonomy" id="55184"/>
    <lineage>
        <taxon>Eukaryota</taxon>
        <taxon>Viridiplantae</taxon>
        <taxon>Streptophyta</taxon>
        <taxon>Embryophyta</taxon>
        <taxon>Tracheophyta</taxon>
        <taxon>Spermatophyta</taxon>
        <taxon>Magnoliopsida</taxon>
        <taxon>Liliopsida</taxon>
        <taxon>Acoraceae</taxon>
        <taxon>Acorus</taxon>
    </lineage>
</organism>
<accession>A0AAV9BQ37</accession>
<name>A0AAV9BQ37_ACOGR</name>
<comment type="caution">
    <text evidence="1">The sequence shown here is derived from an EMBL/GenBank/DDBJ whole genome shotgun (WGS) entry which is preliminary data.</text>
</comment>